<organism evidence="1 2">
    <name type="scientific">Streptomyces inusitatus</name>
    <dbReference type="NCBI Taxonomy" id="68221"/>
    <lineage>
        <taxon>Bacteria</taxon>
        <taxon>Bacillati</taxon>
        <taxon>Actinomycetota</taxon>
        <taxon>Actinomycetes</taxon>
        <taxon>Kitasatosporales</taxon>
        <taxon>Streptomycetaceae</taxon>
        <taxon>Streptomyces</taxon>
    </lineage>
</organism>
<keyword evidence="2" id="KW-1185">Reference proteome</keyword>
<dbReference type="Proteomes" id="UP000630936">
    <property type="component" value="Unassembled WGS sequence"/>
</dbReference>
<accession>A0A918QMS2</accession>
<reference evidence="1" key="2">
    <citation type="submission" date="2020-09" db="EMBL/GenBank/DDBJ databases">
        <authorList>
            <person name="Sun Q."/>
            <person name="Ohkuma M."/>
        </authorList>
    </citation>
    <scope>NUCLEOTIDE SEQUENCE</scope>
    <source>
        <strain evidence="1">JCM 4988</strain>
    </source>
</reference>
<dbReference type="AlphaFoldDB" id="A0A918QMS2"/>
<protein>
    <submittedName>
        <fullName evidence="1">Uncharacterized protein</fullName>
    </submittedName>
</protein>
<dbReference type="RefSeq" id="WP_190126207.1">
    <property type="nucleotide sequence ID" value="NZ_BMWG01000025.1"/>
</dbReference>
<reference evidence="1" key="1">
    <citation type="journal article" date="2014" name="Int. J. Syst. Evol. Microbiol.">
        <title>Complete genome sequence of Corynebacterium casei LMG S-19264T (=DSM 44701T), isolated from a smear-ripened cheese.</title>
        <authorList>
            <consortium name="US DOE Joint Genome Institute (JGI-PGF)"/>
            <person name="Walter F."/>
            <person name="Albersmeier A."/>
            <person name="Kalinowski J."/>
            <person name="Ruckert C."/>
        </authorList>
    </citation>
    <scope>NUCLEOTIDE SEQUENCE</scope>
    <source>
        <strain evidence="1">JCM 4988</strain>
    </source>
</reference>
<gene>
    <name evidence="1" type="ORF">GCM10010387_57880</name>
</gene>
<evidence type="ECO:0000313" key="2">
    <source>
        <dbReference type="Proteomes" id="UP000630936"/>
    </source>
</evidence>
<proteinExistence type="predicted"/>
<evidence type="ECO:0000313" key="1">
    <source>
        <dbReference type="EMBL" id="GGZ56294.1"/>
    </source>
</evidence>
<sequence>MNPRPHPHRRSAALGRAARRTLPAALALVLPLTATVSCGLNDEPERHTRACGVVVDGSGSAAATKDGFDAEAKLRAKLEKFLADNECRTAYFAPITRVSQASKCQISEIDLDPDLPGTADRDRTRTALRAAALTGARKLLKCAQKEEPGSDVIGGLARIALSRPSGEDRSFSLLVVSDFQQNDPEFRLGRQDLSTGARREAAVDTLLKSHDIPDLAGADIHPVGYGMKFDTKTSRYRQFDAFWTELLEGRMKARVHTTYR</sequence>
<dbReference type="EMBL" id="BMWG01000025">
    <property type="protein sequence ID" value="GGZ56294.1"/>
    <property type="molecule type" value="Genomic_DNA"/>
</dbReference>
<comment type="caution">
    <text evidence="1">The sequence shown here is derived from an EMBL/GenBank/DDBJ whole genome shotgun (WGS) entry which is preliminary data.</text>
</comment>
<name>A0A918QMS2_9ACTN</name>